<dbReference type="Proteomes" id="UP000249464">
    <property type="component" value="Unassembled WGS sequence"/>
</dbReference>
<accession>A0A2X0P207</accession>
<dbReference type="Pfam" id="PF03810">
    <property type="entry name" value="IBN_N"/>
    <property type="match status" value="1"/>
</dbReference>
<dbReference type="PANTHER" id="PTHR10997:SF7">
    <property type="entry name" value="IMPORTIN-11"/>
    <property type="match status" value="1"/>
</dbReference>
<evidence type="ECO:0000256" key="5">
    <source>
        <dbReference type="SAM" id="MobiDB-lite"/>
    </source>
</evidence>
<gene>
    <name evidence="7" type="primary">BQ5605_C002g01529</name>
    <name evidence="7" type="ORF">BQ5605_C002G01529</name>
</gene>
<dbReference type="GO" id="GO:0005829">
    <property type="term" value="C:cytosol"/>
    <property type="evidence" value="ECO:0007669"/>
    <property type="project" value="TreeGrafter"/>
</dbReference>
<dbReference type="PANTHER" id="PTHR10997">
    <property type="entry name" value="IMPORTIN-7, 8, 11"/>
    <property type="match status" value="1"/>
</dbReference>
<dbReference type="SUPFAM" id="SSF48371">
    <property type="entry name" value="ARM repeat"/>
    <property type="match status" value="1"/>
</dbReference>
<protein>
    <submittedName>
        <fullName evidence="7">BQ5605_C002g01529 protein</fullName>
    </submittedName>
</protein>
<dbReference type="InterPro" id="IPR001494">
    <property type="entry name" value="Importin-beta_N"/>
</dbReference>
<comment type="similarity">
    <text evidence="2">Belongs to the importin beta family.</text>
</comment>
<dbReference type="AlphaFoldDB" id="A0A2X0P207"/>
<dbReference type="STRING" id="796604.A0A2X0P207"/>
<keyword evidence="3" id="KW-0813">Transport</keyword>
<evidence type="ECO:0000256" key="4">
    <source>
        <dbReference type="ARBA" id="ARBA00023242"/>
    </source>
</evidence>
<evidence type="ECO:0000259" key="6">
    <source>
        <dbReference type="PROSITE" id="PS50166"/>
    </source>
</evidence>
<dbReference type="Pfam" id="PF25758">
    <property type="entry name" value="TPR_IPO11"/>
    <property type="match status" value="1"/>
</dbReference>
<organism evidence="7 8">
    <name type="scientific">Microbotryum silenes-dioicae</name>
    <dbReference type="NCBI Taxonomy" id="796604"/>
    <lineage>
        <taxon>Eukaryota</taxon>
        <taxon>Fungi</taxon>
        <taxon>Dikarya</taxon>
        <taxon>Basidiomycota</taxon>
        <taxon>Pucciniomycotina</taxon>
        <taxon>Microbotryomycetes</taxon>
        <taxon>Microbotryales</taxon>
        <taxon>Microbotryaceae</taxon>
        <taxon>Microbotryum</taxon>
    </lineage>
</organism>
<name>A0A2X0P207_9BASI</name>
<dbReference type="Gene3D" id="1.25.10.10">
    <property type="entry name" value="Leucine-rich Repeat Variant"/>
    <property type="match status" value="1"/>
</dbReference>
<dbReference type="InterPro" id="IPR011989">
    <property type="entry name" value="ARM-like"/>
</dbReference>
<evidence type="ECO:0000313" key="7">
    <source>
        <dbReference type="EMBL" id="SGY33701.1"/>
    </source>
</evidence>
<dbReference type="GO" id="GO:0006606">
    <property type="term" value="P:protein import into nucleus"/>
    <property type="evidence" value="ECO:0007669"/>
    <property type="project" value="TreeGrafter"/>
</dbReference>
<feature type="domain" description="Importin N-terminal" evidence="6">
    <location>
        <begin position="46"/>
        <end position="136"/>
    </location>
</feature>
<evidence type="ECO:0000256" key="2">
    <source>
        <dbReference type="ARBA" id="ARBA00007991"/>
    </source>
</evidence>
<comment type="subcellular location">
    <subcellularLocation>
        <location evidence="1">Nucleus</location>
    </subcellularLocation>
</comment>
<evidence type="ECO:0000256" key="1">
    <source>
        <dbReference type="ARBA" id="ARBA00004123"/>
    </source>
</evidence>
<dbReference type="GO" id="GO:0031267">
    <property type="term" value="F:small GTPase binding"/>
    <property type="evidence" value="ECO:0007669"/>
    <property type="project" value="InterPro"/>
</dbReference>
<keyword evidence="4" id="KW-0539">Nucleus</keyword>
<feature type="region of interest" description="Disordered" evidence="5">
    <location>
        <begin position="1"/>
        <end position="22"/>
    </location>
</feature>
<dbReference type="GO" id="GO:0005635">
    <property type="term" value="C:nuclear envelope"/>
    <property type="evidence" value="ECO:0007669"/>
    <property type="project" value="TreeGrafter"/>
</dbReference>
<dbReference type="InterPro" id="IPR016024">
    <property type="entry name" value="ARM-type_fold"/>
</dbReference>
<proteinExistence type="inferred from homology"/>
<evidence type="ECO:0000256" key="3">
    <source>
        <dbReference type="ARBA" id="ARBA00022448"/>
    </source>
</evidence>
<dbReference type="PROSITE" id="PS50166">
    <property type="entry name" value="IMPORTIN_B_NT"/>
    <property type="match status" value="1"/>
</dbReference>
<sequence length="1057" mass="116350">MANESGAEQSSSSPSLASSSSSPLVQHVLPALASALSPDPTARKNASDQLQSLTTHPGYYDALVTIFSCREPVTDANANASASAGTSANLDRQIKLQAGVQFKNGVDRQWRKTAINPLSDEEKAAIRSKLLAMVDVPDRVLAKTVALSIGKIARLEYGTDWEQLPLSLLQSLQVGLTSQDARYARLVVHRTLLYIHQTVKSLSSNRTLRGRTIIGLFTDILFSTVHQTHVATLGMARARLAEHGWCKGTPLTAADLGYRGDDIEEAELTLLAFKILSKMTVYGFKDPSQDERAKVSEEPSNDPLSFFVSTLESFGSQFEERFSILSACHVKVPTCPRLGYLTKLVISYCKLYRNLLTQAPGSLDKMGMGEQIVAHFSSIIQQASVDTSLISDEVTSPYPERLVVHLLLFLRSTLGDWASTSPLTSLPANFAPQFAEILVTRLMPLRQTDLEKWRDDPEEWMNEEAANREEFELRPCAEYVFRSLLSHYKDDLAPMMKAWLRRSISVDGQNNEWEALLFKEGVYCALGHCPADLKESIDFENWLTTTLIPEAHGTSPNERIIRRRIAWLVGNWVGEDLNPATRSQVYGVLVHLLGRNASTDQAIRLTAATSLSKCDTWDFDQQSFLPFLPSAIEEVVQLLGEVTSSDTQMRVNQALGIVIDRVGVYIAPYAPQLAGILATLWSGTAENHFQVSVIVTLTKLVEALGDKAQALHAQVCPIVQHSAAPSSPSHVYLQEDSLELWQALLKRSSALSPELVALIPLLITLLAAATDILPRCLAILESYLLLDGPQILQLCSSDLFRALSTVLGDDSADLRFEPTKVILHGLTTIFQTCPIQLWAAQLEDSIVFVKLWTAMRPQPEDRREARTVTRYLLALARIVLAGPETFFQLIEASAARTGLGQAAILETIIVACNEKLDFISSEGHRKLIALALASLTSTCPPALAPTLHHHFIPILSTWCSVLAQTEEDELGAAEVYEVESDAQVDYVDTLETTRRGALARIDPVRSVKVLTFISQQLGMVVQRCGGLEGFRMTWLSAVTDGEILSELEKRLNGTLAG</sequence>
<dbReference type="InterPro" id="IPR058669">
    <property type="entry name" value="TPR_IPO7/11-like"/>
</dbReference>
<evidence type="ECO:0000313" key="8">
    <source>
        <dbReference type="Proteomes" id="UP000249464"/>
    </source>
</evidence>
<keyword evidence="8" id="KW-1185">Reference proteome</keyword>
<feature type="compositionally biased region" description="Low complexity" evidence="5">
    <location>
        <begin position="10"/>
        <end position="22"/>
    </location>
</feature>
<dbReference type="EMBL" id="FQNC01000041">
    <property type="protein sequence ID" value="SGY33701.1"/>
    <property type="molecule type" value="Genomic_DNA"/>
</dbReference>
<reference evidence="7 8" key="1">
    <citation type="submission" date="2016-11" db="EMBL/GenBank/DDBJ databases">
        <authorList>
            <person name="Jaros S."/>
            <person name="Januszkiewicz K."/>
            <person name="Wedrychowicz H."/>
        </authorList>
    </citation>
    <scope>NUCLEOTIDE SEQUENCE [LARGE SCALE GENOMIC DNA]</scope>
</reference>